<dbReference type="KEGG" id="mng:MNEG_1593"/>
<dbReference type="InterPro" id="IPR011009">
    <property type="entry name" value="Kinase-like_dom_sf"/>
</dbReference>
<protein>
    <recommendedName>
        <fullName evidence="2">Protein kinase domain-containing protein</fullName>
    </recommendedName>
</protein>
<dbReference type="GO" id="GO:0004672">
    <property type="term" value="F:protein kinase activity"/>
    <property type="evidence" value="ECO:0007669"/>
    <property type="project" value="InterPro"/>
</dbReference>
<organism evidence="3 4">
    <name type="scientific">Monoraphidium neglectum</name>
    <dbReference type="NCBI Taxonomy" id="145388"/>
    <lineage>
        <taxon>Eukaryota</taxon>
        <taxon>Viridiplantae</taxon>
        <taxon>Chlorophyta</taxon>
        <taxon>core chlorophytes</taxon>
        <taxon>Chlorophyceae</taxon>
        <taxon>CS clade</taxon>
        <taxon>Sphaeropleales</taxon>
        <taxon>Selenastraceae</taxon>
        <taxon>Monoraphidium</taxon>
    </lineage>
</organism>
<dbReference type="PROSITE" id="PS50011">
    <property type="entry name" value="PROTEIN_KINASE_DOM"/>
    <property type="match status" value="1"/>
</dbReference>
<dbReference type="GO" id="GO:0005524">
    <property type="term" value="F:ATP binding"/>
    <property type="evidence" value="ECO:0007669"/>
    <property type="project" value="UniProtKB-UniRule"/>
</dbReference>
<dbReference type="RefSeq" id="XP_013905385.1">
    <property type="nucleotide sequence ID" value="XM_014049931.1"/>
</dbReference>
<dbReference type="InterPro" id="IPR017441">
    <property type="entry name" value="Protein_kinase_ATP_BS"/>
</dbReference>
<dbReference type="AlphaFoldDB" id="A0A0D2NPL2"/>
<keyword evidence="1" id="KW-0067">ATP-binding</keyword>
<dbReference type="EMBL" id="KK100382">
    <property type="protein sequence ID" value="KIZ06366.1"/>
    <property type="molecule type" value="Genomic_DNA"/>
</dbReference>
<evidence type="ECO:0000313" key="3">
    <source>
        <dbReference type="EMBL" id="KIZ06366.1"/>
    </source>
</evidence>
<dbReference type="InterPro" id="IPR052396">
    <property type="entry name" value="Meiotic_Drive_Suppr_Kinase"/>
</dbReference>
<evidence type="ECO:0000256" key="1">
    <source>
        <dbReference type="PROSITE-ProRule" id="PRU10141"/>
    </source>
</evidence>
<sequence>MHLLFPLLRYDAFKKGLPVAECFQLQEKLRTTLTDSQQKAAEQRAATDELHADKLVDRVAQLAVDNSLDVLDVALAPTGGHERGAISVGELKRLERMVCFSDDSFDPRCLQGERLELRGQDDEVLRVVDAPALPFIWNHPELRQVDRANAAISANVTGLMAQRSKHASTAAHFALAADDDYPADQQVQQLPLAPITAAVDELEAAAALVDLEQVVDVVGTGMSGLVFSYRQPSGRLLALKVSPLGSAKAAALLHEARALVALRAHWDTFVPRLVAAGAESSGNGFVTATCYIQGRYVDPARDQHLVPQLERALAAAHACGVAHGDLRQSNVLVQQEPGGGQRAWLIDWGNAVLSASQQDMDEDRMILSGMFRSTAAHS</sequence>
<dbReference type="GeneID" id="25733639"/>
<keyword evidence="4" id="KW-1185">Reference proteome</keyword>
<evidence type="ECO:0000313" key="4">
    <source>
        <dbReference type="Proteomes" id="UP000054498"/>
    </source>
</evidence>
<gene>
    <name evidence="3" type="ORF">MNEG_1593</name>
</gene>
<proteinExistence type="predicted"/>
<dbReference type="PANTHER" id="PTHR37171:SF1">
    <property type="entry name" value="SERINE_THREONINE-PROTEIN KINASE YRZF-RELATED"/>
    <property type="match status" value="1"/>
</dbReference>
<dbReference type="InterPro" id="IPR000719">
    <property type="entry name" value="Prot_kinase_dom"/>
</dbReference>
<evidence type="ECO:0000259" key="2">
    <source>
        <dbReference type="PROSITE" id="PS50011"/>
    </source>
</evidence>
<reference evidence="3 4" key="1">
    <citation type="journal article" date="2013" name="BMC Genomics">
        <title>Reconstruction of the lipid metabolism for the microalga Monoraphidium neglectum from its genome sequence reveals characteristics suitable for biofuel production.</title>
        <authorList>
            <person name="Bogen C."/>
            <person name="Al-Dilaimi A."/>
            <person name="Albersmeier A."/>
            <person name="Wichmann J."/>
            <person name="Grundmann M."/>
            <person name="Rupp O."/>
            <person name="Lauersen K.J."/>
            <person name="Blifernez-Klassen O."/>
            <person name="Kalinowski J."/>
            <person name="Goesmann A."/>
            <person name="Mussgnug J.H."/>
            <person name="Kruse O."/>
        </authorList>
    </citation>
    <scope>NUCLEOTIDE SEQUENCE [LARGE SCALE GENOMIC DNA]</scope>
    <source>
        <strain evidence="3 4">SAG 48.87</strain>
    </source>
</reference>
<dbReference type="PANTHER" id="PTHR37171">
    <property type="entry name" value="SERINE/THREONINE-PROTEIN KINASE YRZF-RELATED"/>
    <property type="match status" value="1"/>
</dbReference>
<dbReference type="Gene3D" id="1.10.510.10">
    <property type="entry name" value="Transferase(Phosphotransferase) domain 1"/>
    <property type="match status" value="1"/>
</dbReference>
<accession>A0A0D2NPL2</accession>
<dbReference type="PROSITE" id="PS00107">
    <property type="entry name" value="PROTEIN_KINASE_ATP"/>
    <property type="match status" value="1"/>
</dbReference>
<dbReference type="Proteomes" id="UP000054498">
    <property type="component" value="Unassembled WGS sequence"/>
</dbReference>
<feature type="binding site" evidence="1">
    <location>
        <position position="240"/>
    </location>
    <ligand>
        <name>ATP</name>
        <dbReference type="ChEBI" id="CHEBI:30616"/>
    </ligand>
</feature>
<name>A0A0D2NPL2_9CHLO</name>
<dbReference type="Pfam" id="PF06293">
    <property type="entry name" value="Kdo"/>
    <property type="match status" value="1"/>
</dbReference>
<dbReference type="SUPFAM" id="SSF56112">
    <property type="entry name" value="Protein kinase-like (PK-like)"/>
    <property type="match status" value="1"/>
</dbReference>
<feature type="domain" description="Protein kinase" evidence="2">
    <location>
        <begin position="212"/>
        <end position="378"/>
    </location>
</feature>
<keyword evidence="1" id="KW-0547">Nucleotide-binding</keyword>